<dbReference type="EMBL" id="CM047902">
    <property type="protein sequence ID" value="KAJ0094663.1"/>
    <property type="molecule type" value="Genomic_DNA"/>
</dbReference>
<evidence type="ECO:0000313" key="2">
    <source>
        <dbReference type="Proteomes" id="UP001164250"/>
    </source>
</evidence>
<name>A0ACC1B6T0_9ROSI</name>
<protein>
    <submittedName>
        <fullName evidence="1">Uncharacterized protein</fullName>
    </submittedName>
</protein>
<keyword evidence="2" id="KW-1185">Reference proteome</keyword>
<reference evidence="2" key="1">
    <citation type="journal article" date="2023" name="G3 (Bethesda)">
        <title>Genome assembly and association tests identify interacting loci associated with vigor, precocity, and sex in interspecific pistachio rootstocks.</title>
        <authorList>
            <person name="Palmer W."/>
            <person name="Jacygrad E."/>
            <person name="Sagayaradj S."/>
            <person name="Cavanaugh K."/>
            <person name="Han R."/>
            <person name="Bertier L."/>
            <person name="Beede B."/>
            <person name="Kafkas S."/>
            <person name="Golino D."/>
            <person name="Preece J."/>
            <person name="Michelmore R."/>
        </authorList>
    </citation>
    <scope>NUCLEOTIDE SEQUENCE [LARGE SCALE GENOMIC DNA]</scope>
</reference>
<dbReference type="Proteomes" id="UP001164250">
    <property type="component" value="Chromosome 6"/>
</dbReference>
<sequence length="367" mass="40836">METELERTKPVAAFMAFGTKGDVYPVAAIAAAFASDQKHYHVVLITHSAHQDLSSHLAGKPVAFCPISSPPVVSTPQNHDATGLLELMFRLKKREVNAEHRKECYSAVERIFGNGPSLEGDFIVINFFALEGWSLAELFRVRCIVAAPYVIPYSAPSSFEHCFVKEHPLLYKYLQEAPINKDPVTGLPTWYDRVPSPKLLCMICIHITGMDLAKKLLNALPSTDYWPSGVRVCGFWFLPIEWQFSCNKCEEISILSSRHLRANWKMCAAHVEFQSFLETPKLVSPIFIGLSSIASMGFLKNPRAFLLVLRTVLETTGYRFVLSTAGYEPLDAAIQAIAAETSSFLNQSQIIEDGVSLFDGTLFCFSG</sequence>
<accession>A0ACC1B6T0</accession>
<comment type="caution">
    <text evidence="1">The sequence shown here is derived from an EMBL/GenBank/DDBJ whole genome shotgun (WGS) entry which is preliminary data.</text>
</comment>
<gene>
    <name evidence="1" type="ORF">Patl1_15393</name>
</gene>
<evidence type="ECO:0000313" key="1">
    <source>
        <dbReference type="EMBL" id="KAJ0094663.1"/>
    </source>
</evidence>
<organism evidence="1 2">
    <name type="scientific">Pistacia atlantica</name>
    <dbReference type="NCBI Taxonomy" id="434234"/>
    <lineage>
        <taxon>Eukaryota</taxon>
        <taxon>Viridiplantae</taxon>
        <taxon>Streptophyta</taxon>
        <taxon>Embryophyta</taxon>
        <taxon>Tracheophyta</taxon>
        <taxon>Spermatophyta</taxon>
        <taxon>Magnoliopsida</taxon>
        <taxon>eudicotyledons</taxon>
        <taxon>Gunneridae</taxon>
        <taxon>Pentapetalae</taxon>
        <taxon>rosids</taxon>
        <taxon>malvids</taxon>
        <taxon>Sapindales</taxon>
        <taxon>Anacardiaceae</taxon>
        <taxon>Pistacia</taxon>
    </lineage>
</organism>
<proteinExistence type="predicted"/>